<feature type="compositionally biased region" description="Basic and acidic residues" evidence="1">
    <location>
        <begin position="159"/>
        <end position="175"/>
    </location>
</feature>
<evidence type="ECO:0000256" key="2">
    <source>
        <dbReference type="SAM" id="SignalP"/>
    </source>
</evidence>
<name>A0ABP6ZKI2_9ACTN</name>
<feature type="region of interest" description="Disordered" evidence="1">
    <location>
        <begin position="159"/>
        <end position="186"/>
    </location>
</feature>
<organism evidence="5 6">
    <name type="scientific">Nonomuraea rosea</name>
    <dbReference type="NCBI Taxonomy" id="638574"/>
    <lineage>
        <taxon>Bacteria</taxon>
        <taxon>Bacillati</taxon>
        <taxon>Actinomycetota</taxon>
        <taxon>Actinomycetes</taxon>
        <taxon>Streptosporangiales</taxon>
        <taxon>Streptosporangiaceae</taxon>
        <taxon>Nonomuraea</taxon>
    </lineage>
</organism>
<dbReference type="CDD" id="cd03398">
    <property type="entry name" value="PAP2_haloperoxidase"/>
    <property type="match status" value="1"/>
</dbReference>
<evidence type="ECO:0000259" key="3">
    <source>
        <dbReference type="Pfam" id="PF21167"/>
    </source>
</evidence>
<dbReference type="SUPFAM" id="SSF48317">
    <property type="entry name" value="Acid phosphatase/Vanadium-dependent haloperoxidase"/>
    <property type="match status" value="1"/>
</dbReference>
<dbReference type="EMBL" id="BAABDQ010000044">
    <property type="protein sequence ID" value="GAA3609012.1"/>
    <property type="molecule type" value="Genomic_DNA"/>
</dbReference>
<comment type="caution">
    <text evidence="5">The sequence shown here is derived from an EMBL/GenBank/DDBJ whole genome shotgun (WGS) entry which is preliminary data.</text>
</comment>
<keyword evidence="2" id="KW-0732">Signal</keyword>
<evidence type="ECO:0000313" key="5">
    <source>
        <dbReference type="EMBL" id="GAA3609012.1"/>
    </source>
</evidence>
<evidence type="ECO:0000256" key="1">
    <source>
        <dbReference type="SAM" id="MobiDB-lite"/>
    </source>
</evidence>
<evidence type="ECO:0000313" key="6">
    <source>
        <dbReference type="Proteomes" id="UP001500630"/>
    </source>
</evidence>
<dbReference type="Proteomes" id="UP001500630">
    <property type="component" value="Unassembled WGS sequence"/>
</dbReference>
<accession>A0ABP6ZKI2</accession>
<evidence type="ECO:0008006" key="7">
    <source>
        <dbReference type="Google" id="ProtNLM"/>
    </source>
</evidence>
<protein>
    <recommendedName>
        <fullName evidence="7">Vanadium-dependent haloperoxidase</fullName>
    </recommendedName>
</protein>
<dbReference type="PANTHER" id="PTHR34599:SF2">
    <property type="entry name" value="TRAF-TYPE DOMAIN-CONTAINING PROTEIN"/>
    <property type="match status" value="1"/>
</dbReference>
<feature type="domain" description="Vanadium-dependent haloperoxidase NapH1-like second helical-bundle" evidence="4">
    <location>
        <begin position="312"/>
        <end position="479"/>
    </location>
</feature>
<dbReference type="InterPro" id="IPR055161">
    <property type="entry name" value="NapH1-like_2nd"/>
</dbReference>
<dbReference type="Pfam" id="PF22778">
    <property type="entry name" value="VCPO_2nd"/>
    <property type="match status" value="1"/>
</dbReference>
<feature type="chain" id="PRO_5046534829" description="Vanadium-dependent haloperoxidase" evidence="2">
    <location>
        <begin position="17"/>
        <end position="480"/>
    </location>
</feature>
<gene>
    <name evidence="5" type="ORF">GCM10022419_112490</name>
</gene>
<feature type="domain" description="DUF6851" evidence="3">
    <location>
        <begin position="66"/>
        <end position="205"/>
    </location>
</feature>
<reference evidence="6" key="1">
    <citation type="journal article" date="2019" name="Int. J. Syst. Evol. Microbiol.">
        <title>The Global Catalogue of Microorganisms (GCM) 10K type strain sequencing project: providing services to taxonomists for standard genome sequencing and annotation.</title>
        <authorList>
            <consortium name="The Broad Institute Genomics Platform"/>
            <consortium name="The Broad Institute Genome Sequencing Center for Infectious Disease"/>
            <person name="Wu L."/>
            <person name="Ma J."/>
        </authorList>
    </citation>
    <scope>NUCLEOTIDE SEQUENCE [LARGE SCALE GENOMIC DNA]</scope>
    <source>
        <strain evidence="6">JCM 17326</strain>
    </source>
</reference>
<proteinExistence type="predicted"/>
<keyword evidence="6" id="KW-1185">Reference proteome</keyword>
<dbReference type="InterPro" id="IPR052559">
    <property type="entry name" value="V-haloperoxidase"/>
</dbReference>
<dbReference type="InterPro" id="IPR036938">
    <property type="entry name" value="PAP2/HPO_sf"/>
</dbReference>
<feature type="signal peptide" evidence="2">
    <location>
        <begin position="1"/>
        <end position="16"/>
    </location>
</feature>
<dbReference type="PANTHER" id="PTHR34599">
    <property type="entry name" value="PEROXIDASE-RELATED"/>
    <property type="match status" value="1"/>
</dbReference>
<dbReference type="Pfam" id="PF21167">
    <property type="entry name" value="DUF6851"/>
    <property type="match status" value="1"/>
</dbReference>
<dbReference type="InterPro" id="IPR049283">
    <property type="entry name" value="DUF6851"/>
</dbReference>
<sequence length="480" mass="52820">MTLATATVLTTTSATAAAASPQKAASFDPDQGNALIEVIYPAFQKAVRTVTPDGSDATMVADHILMTEVAWFDAIAPYHQTAVGIYSNLGRRPRSEATTRNRNIAVIYAAYTALNAEFPQFKNEFRTMVDSAGFNPDDRSEDTSTPVGIGNVAAKKVLEARKHDGSNRDGDEGGRKYNLQPYSDYTGYQPVNTPTELRDPSHWQPRIVASNGLFKAQQYVTPQYGRVKPISYGSPTEFTLAPPVNSDHHNRAAYKRQADEILDASAHLTDRQKMTAEFFNDKIFALGRTTGTAAFQQGDFDIEKAVQYVATVDIAIFDVAVASWHFKRKYDTVRPFSAIRYLYGDKKVTAWGGPGKGTVSDITGNQWRSYLNTADHPEYPSTSSAYCLAYAQAARRFLGTDKLDVSVSYKKGSSMIEPGVTPASDVTLSWDNLTDVANDCRMSRVWGGVHFRSAVQNAEQFAPKVGDRVYTFVQRKLNGG</sequence>
<dbReference type="RefSeq" id="WP_345575331.1">
    <property type="nucleotide sequence ID" value="NZ_BAABDQ010000044.1"/>
</dbReference>
<evidence type="ECO:0000259" key="4">
    <source>
        <dbReference type="Pfam" id="PF22778"/>
    </source>
</evidence>
<dbReference type="Gene3D" id="1.10.606.20">
    <property type="match status" value="1"/>
</dbReference>